<organism evidence="2 3">
    <name type="scientific">Nocardioides humi</name>
    <dbReference type="NCBI Taxonomy" id="449461"/>
    <lineage>
        <taxon>Bacteria</taxon>
        <taxon>Bacillati</taxon>
        <taxon>Actinomycetota</taxon>
        <taxon>Actinomycetes</taxon>
        <taxon>Propionibacteriales</taxon>
        <taxon>Nocardioidaceae</taxon>
        <taxon>Nocardioides</taxon>
    </lineage>
</organism>
<dbReference type="SUPFAM" id="SSF56300">
    <property type="entry name" value="Metallo-dependent phosphatases"/>
    <property type="match status" value="1"/>
</dbReference>
<dbReference type="PANTHER" id="PTHR11575:SF24">
    <property type="entry name" value="5'-NUCLEOTIDASE"/>
    <property type="match status" value="1"/>
</dbReference>
<dbReference type="Proteomes" id="UP001500842">
    <property type="component" value="Unassembled WGS sequence"/>
</dbReference>
<dbReference type="InterPro" id="IPR029052">
    <property type="entry name" value="Metallo-depent_PP-like"/>
</dbReference>
<dbReference type="Gene3D" id="3.90.780.10">
    <property type="entry name" value="5'-Nucleotidase, C-terminal domain"/>
    <property type="match status" value="1"/>
</dbReference>
<dbReference type="PANTHER" id="PTHR11575">
    <property type="entry name" value="5'-NUCLEOTIDASE-RELATED"/>
    <property type="match status" value="1"/>
</dbReference>
<dbReference type="InterPro" id="IPR036907">
    <property type="entry name" value="5'-Nucleotdase_C_sf"/>
</dbReference>
<keyword evidence="3" id="KW-1185">Reference proteome</keyword>
<comment type="caution">
    <text evidence="2">The sequence shown here is derived from an EMBL/GenBank/DDBJ whole genome shotgun (WGS) entry which is preliminary data.</text>
</comment>
<gene>
    <name evidence="2" type="ORF">GCM10009788_46740</name>
</gene>
<feature type="domain" description="Calcineurin-like phosphoesterase" evidence="1">
    <location>
        <begin position="23"/>
        <end position="225"/>
    </location>
</feature>
<proteinExistence type="predicted"/>
<dbReference type="InterPro" id="IPR006179">
    <property type="entry name" value="5_nucleotidase/apyrase"/>
</dbReference>
<evidence type="ECO:0000259" key="1">
    <source>
        <dbReference type="Pfam" id="PF00149"/>
    </source>
</evidence>
<sequence>MTRSTARQSVPTSLPVRRPGTALRILATNDLLATFEPLATTYGRTGCIPYLEQLLDRERLDGPVLWLDGGDLSGGAARGLLRDDWPPAFADVPIAAAAAGNHEFDDPGLLPDLGRVLAFPVLCADRGTELPPSTLLSTPAGGVGVIGISHPSSELLGHAPERRSDWMQAVALEATSLRRAGARWVVALWHNGVTWTATGTRTGRWETETSAVAASFDLILGGHTLTGWSGVLHGVPAGHGHGFAGSVLVVDLPADGAARVHAPHVLRTPAAGSDPTPGTGPRALLQEQLRRWQGTTIGHLRETLTMRPGEANDLGDFIARAWLDRVADADAAIVPACELWTQPPIDGTVAALLAGDISELDLRRLFPFDDTLVLIELGAGRWERLLAAHDRMTDFANTEGDAVWWNWARGRAGIAQESDSPRRLVTSRFAARLLDGAGAELRTHPSDVHASAPVAEVLQR</sequence>
<dbReference type="InterPro" id="IPR004843">
    <property type="entry name" value="Calcineurin-like_PHP"/>
</dbReference>
<reference evidence="2 3" key="1">
    <citation type="journal article" date="2019" name="Int. J. Syst. Evol. Microbiol.">
        <title>The Global Catalogue of Microorganisms (GCM) 10K type strain sequencing project: providing services to taxonomists for standard genome sequencing and annotation.</title>
        <authorList>
            <consortium name="The Broad Institute Genomics Platform"/>
            <consortium name="The Broad Institute Genome Sequencing Center for Infectious Disease"/>
            <person name="Wu L."/>
            <person name="Ma J."/>
        </authorList>
    </citation>
    <scope>NUCLEOTIDE SEQUENCE [LARGE SCALE GENOMIC DNA]</scope>
    <source>
        <strain evidence="2 3">JCM 14942</strain>
    </source>
</reference>
<dbReference type="EMBL" id="BAAAOR010000035">
    <property type="protein sequence ID" value="GAA1538741.1"/>
    <property type="molecule type" value="Genomic_DNA"/>
</dbReference>
<dbReference type="Pfam" id="PF00149">
    <property type="entry name" value="Metallophos"/>
    <property type="match status" value="1"/>
</dbReference>
<name>A0ABN2BGA8_9ACTN</name>
<accession>A0ABN2BGA8</accession>
<protein>
    <recommendedName>
        <fullName evidence="1">Calcineurin-like phosphoesterase domain-containing protein</fullName>
    </recommendedName>
</protein>
<dbReference type="Gene3D" id="3.60.21.10">
    <property type="match status" value="1"/>
</dbReference>
<dbReference type="SUPFAM" id="SSF55816">
    <property type="entry name" value="5'-nucleotidase (syn. UDP-sugar hydrolase), C-terminal domain"/>
    <property type="match status" value="1"/>
</dbReference>
<evidence type="ECO:0000313" key="2">
    <source>
        <dbReference type="EMBL" id="GAA1538741.1"/>
    </source>
</evidence>
<evidence type="ECO:0000313" key="3">
    <source>
        <dbReference type="Proteomes" id="UP001500842"/>
    </source>
</evidence>
<dbReference type="RefSeq" id="WP_344113585.1">
    <property type="nucleotide sequence ID" value="NZ_BAAAOR010000035.1"/>
</dbReference>